<dbReference type="Gene3D" id="1.10.1510.10">
    <property type="entry name" value="Uncharacterised protein YqeY/AIM41 PF09424, N-terminal domain"/>
    <property type="match status" value="1"/>
</dbReference>
<gene>
    <name evidence="1" type="primary">AIM41</name>
    <name evidence="2" type="ORF">FISHEDRAFT_74036</name>
</gene>
<protein>
    <recommendedName>
        <fullName evidence="1">Altered inheritance of mitochondria protein 41</fullName>
    </recommendedName>
</protein>
<dbReference type="EMBL" id="KN881858">
    <property type="protein sequence ID" value="KIY48036.1"/>
    <property type="molecule type" value="Genomic_DNA"/>
</dbReference>
<keyword evidence="3" id="KW-1185">Reference proteome</keyword>
<accession>A0A0D7ADU2</accession>
<dbReference type="Pfam" id="PF09424">
    <property type="entry name" value="YqeY"/>
    <property type="match status" value="1"/>
</dbReference>
<evidence type="ECO:0000256" key="1">
    <source>
        <dbReference type="RuleBase" id="RU365099"/>
    </source>
</evidence>
<comment type="similarity">
    <text evidence="1">Belongs to the AIM41 family.</text>
</comment>
<dbReference type="InterPro" id="IPR042184">
    <property type="entry name" value="YqeY/Aim41_N"/>
</dbReference>
<dbReference type="PANTHER" id="PTHR28055:SF1">
    <property type="entry name" value="ALTERED INHERITANCE OF MITOCHONDRIA PROTEIN 41, MITOCHONDRIAL"/>
    <property type="match status" value="1"/>
</dbReference>
<reference evidence="2 3" key="1">
    <citation type="journal article" date="2015" name="Fungal Genet. Biol.">
        <title>Evolution of novel wood decay mechanisms in Agaricales revealed by the genome sequences of Fistulina hepatica and Cylindrobasidium torrendii.</title>
        <authorList>
            <person name="Floudas D."/>
            <person name="Held B.W."/>
            <person name="Riley R."/>
            <person name="Nagy L.G."/>
            <person name="Koehler G."/>
            <person name="Ransdell A.S."/>
            <person name="Younus H."/>
            <person name="Chow J."/>
            <person name="Chiniquy J."/>
            <person name="Lipzen A."/>
            <person name="Tritt A."/>
            <person name="Sun H."/>
            <person name="Haridas S."/>
            <person name="LaButti K."/>
            <person name="Ohm R.A."/>
            <person name="Kues U."/>
            <person name="Blanchette R.A."/>
            <person name="Grigoriev I.V."/>
            <person name="Minto R.E."/>
            <person name="Hibbett D.S."/>
        </authorList>
    </citation>
    <scope>NUCLEOTIDE SEQUENCE [LARGE SCALE GENOMIC DNA]</scope>
    <source>
        <strain evidence="2 3">ATCC 64428</strain>
    </source>
</reference>
<dbReference type="GO" id="GO:0005739">
    <property type="term" value="C:mitochondrion"/>
    <property type="evidence" value="ECO:0007669"/>
    <property type="project" value="UniProtKB-SubCell"/>
</dbReference>
<proteinExistence type="inferred from homology"/>
<dbReference type="InterPro" id="IPR019004">
    <property type="entry name" value="YqeY/Aim41"/>
</dbReference>
<dbReference type="SUPFAM" id="SSF89095">
    <property type="entry name" value="GatB/YqeY motif"/>
    <property type="match status" value="1"/>
</dbReference>
<evidence type="ECO:0000313" key="3">
    <source>
        <dbReference type="Proteomes" id="UP000054144"/>
    </source>
</evidence>
<dbReference type="PANTHER" id="PTHR28055">
    <property type="entry name" value="ALTERED INHERITANCE OF MITOCHONDRIA PROTEIN 41, MITOCHONDRIAL"/>
    <property type="match status" value="1"/>
</dbReference>
<dbReference type="OrthoDB" id="538640at2759"/>
<dbReference type="AlphaFoldDB" id="A0A0D7ADU2"/>
<sequence>MTSYAAVALRDNLLNELKTSMKNKDLQASTTIRSVLSEVYVADKTANEKVSSSVITAILRKAIARRAEAALQYADAYRLELSEKELQEVAILKRFVPPLMAEADIERILREVVADIPAETPENRKMGMAFKQFYAKVEKSAVDPDTVSQKLKAILAESS</sequence>
<name>A0A0D7ADU2_9AGAR</name>
<organism evidence="2 3">
    <name type="scientific">Fistulina hepatica ATCC 64428</name>
    <dbReference type="NCBI Taxonomy" id="1128425"/>
    <lineage>
        <taxon>Eukaryota</taxon>
        <taxon>Fungi</taxon>
        <taxon>Dikarya</taxon>
        <taxon>Basidiomycota</taxon>
        <taxon>Agaricomycotina</taxon>
        <taxon>Agaricomycetes</taxon>
        <taxon>Agaricomycetidae</taxon>
        <taxon>Agaricales</taxon>
        <taxon>Fistulinaceae</taxon>
        <taxon>Fistulina</taxon>
    </lineage>
</organism>
<keyword evidence="1" id="KW-0496">Mitochondrion</keyword>
<evidence type="ECO:0000313" key="2">
    <source>
        <dbReference type="EMBL" id="KIY48036.1"/>
    </source>
</evidence>
<dbReference type="Proteomes" id="UP000054144">
    <property type="component" value="Unassembled WGS sequence"/>
</dbReference>
<comment type="subcellular location">
    <subcellularLocation>
        <location evidence="1">Mitochondrion</location>
    </subcellularLocation>
</comment>
<dbReference type="InterPro" id="IPR003789">
    <property type="entry name" value="Asn/Gln_tRNA_amidoTrase-B-like"/>
</dbReference>
<dbReference type="GO" id="GO:0016884">
    <property type="term" value="F:carbon-nitrogen ligase activity, with glutamine as amido-N-donor"/>
    <property type="evidence" value="ECO:0007669"/>
    <property type="project" value="UniProtKB-UniRule"/>
</dbReference>